<keyword evidence="4" id="KW-0812">Transmembrane</keyword>
<keyword evidence="4" id="KW-0472">Membrane</keyword>
<reference evidence="5 6" key="1">
    <citation type="submission" date="2017-07" db="EMBL/GenBank/DDBJ databases">
        <title>Genome sequence of the Sordaria macrospora wild type strain R19027.</title>
        <authorList>
            <person name="Nowrousian M."/>
            <person name="Teichert I."/>
            <person name="Kueck U."/>
        </authorList>
    </citation>
    <scope>NUCLEOTIDE SEQUENCE [LARGE SCALE GENOMIC DNA]</scope>
    <source>
        <strain evidence="5 6">R19027</strain>
        <tissue evidence="5">Mycelium</tissue>
    </source>
</reference>
<feature type="compositionally biased region" description="Basic and acidic residues" evidence="3">
    <location>
        <begin position="590"/>
        <end position="602"/>
    </location>
</feature>
<gene>
    <name evidence="5" type="ORF">SMACR_07271</name>
</gene>
<evidence type="ECO:0000256" key="3">
    <source>
        <dbReference type="SAM" id="MobiDB-lite"/>
    </source>
</evidence>
<protein>
    <recommendedName>
        <fullName evidence="7">Kelch repeat protein</fullName>
    </recommendedName>
</protein>
<evidence type="ECO:0000256" key="4">
    <source>
        <dbReference type="SAM" id="Phobius"/>
    </source>
</evidence>
<dbReference type="EMBL" id="NMPR01000068">
    <property type="protein sequence ID" value="KAA8631843.1"/>
    <property type="molecule type" value="Genomic_DNA"/>
</dbReference>
<dbReference type="AlphaFoldDB" id="A0A8S8ZPA6"/>
<evidence type="ECO:0000313" key="5">
    <source>
        <dbReference type="EMBL" id="KAA8631843.1"/>
    </source>
</evidence>
<dbReference type="Gene3D" id="2.120.10.80">
    <property type="entry name" value="Kelch-type beta propeller"/>
    <property type="match status" value="1"/>
</dbReference>
<evidence type="ECO:0000256" key="1">
    <source>
        <dbReference type="ARBA" id="ARBA00022441"/>
    </source>
</evidence>
<dbReference type="Proteomes" id="UP000433876">
    <property type="component" value="Unassembled WGS sequence"/>
</dbReference>
<accession>A0A8S8ZPA6</accession>
<evidence type="ECO:0000313" key="6">
    <source>
        <dbReference type="Proteomes" id="UP000433876"/>
    </source>
</evidence>
<dbReference type="CDD" id="cd12087">
    <property type="entry name" value="TM_EGFR-like"/>
    <property type="match status" value="1"/>
</dbReference>
<feature type="compositionally biased region" description="Polar residues" evidence="3">
    <location>
        <begin position="530"/>
        <end position="540"/>
    </location>
</feature>
<dbReference type="InterPro" id="IPR015915">
    <property type="entry name" value="Kelch-typ_b-propeller"/>
</dbReference>
<evidence type="ECO:0008006" key="7">
    <source>
        <dbReference type="Google" id="ProtNLM"/>
    </source>
</evidence>
<feature type="region of interest" description="Disordered" evidence="3">
    <location>
        <begin position="571"/>
        <end position="602"/>
    </location>
</feature>
<proteinExistence type="predicted"/>
<evidence type="ECO:0000256" key="2">
    <source>
        <dbReference type="ARBA" id="ARBA00022737"/>
    </source>
</evidence>
<dbReference type="OMA" id="CYTMPAF"/>
<dbReference type="VEuPathDB" id="FungiDB:SMAC_07271"/>
<comment type="caution">
    <text evidence="5">The sequence shown here is derived from an EMBL/GenBank/DDBJ whole genome shotgun (WGS) entry which is preliminary data.</text>
</comment>
<name>A0A8S8ZPA6_SORMA</name>
<dbReference type="PANTHER" id="PTHR46228">
    <property type="entry name" value="KELCH DOMAIN-CONTAINING PROTEIN"/>
    <property type="match status" value="1"/>
</dbReference>
<keyword evidence="1" id="KW-0880">Kelch repeat</keyword>
<feature type="transmembrane region" description="Helical" evidence="4">
    <location>
        <begin position="498"/>
        <end position="520"/>
    </location>
</feature>
<dbReference type="PANTHER" id="PTHR46228:SF2">
    <property type="entry name" value="KELCH REPEAT PROTEIN (AFU_ORTHOLOGUE AFUA_4G14350)"/>
    <property type="match status" value="1"/>
</dbReference>
<dbReference type="InterPro" id="IPR011043">
    <property type="entry name" value="Gal_Oxase/kelch_b-propeller"/>
</dbReference>
<sequence>MSTVLNLGRAILQSYHMAILFISALSPVLVYAQYPDSPAPGNFIRRAHSRAMVLGNFVYIDGGEVSQFVNGGFMPDNQPSHGMNSTLSIDISKSWTAFTVEIKTIPRNGPIMLNSEAIWLDTATGNNSYYIYGGETSYNQNSTGFQEKEKIWTFIADGEGGGTWSAAETATSTGNPGSPDTFPSRRYTTNSAYASTPNGLGFSIGGHQSRFTDPDIKMSSNLRWQTPGMVSYDMRTKAWQNHTSLLGTMLAANQSLENGRAIHVPEFGPNGNGGDGLVFVLGGAAKAAGEMLPGVASGPLISFATVNFFDPVNKTWYSQATTGEAPKGRISHCVVGAQSPEGSFEIFVYGGTSVSYDTSFDDLYVLSLPGFHWFRAEDNRSDTQRASAACVVVGKRQMLTIGGVNYGKGDIKYWKDQDPLPQGLGIFDMTVMSWVRNGSYNADAETYQAPQVVQDWYRSQNLSTIEWSSAEVKEMFSTSNVTFATDKPKPKTNNKTGIIAGCVTGGCVVVLAICAIVFLFRRRRSKANKLASSSRSQGNEWSAHAEKPKEWPIQTPAAEDCKYLPPAELAGENNCWELPSPGTGLGQYKTSEETKPRAELSA</sequence>
<keyword evidence="4" id="KW-1133">Transmembrane helix</keyword>
<dbReference type="SUPFAM" id="SSF50965">
    <property type="entry name" value="Galactose oxidase, central domain"/>
    <property type="match status" value="1"/>
</dbReference>
<organism evidence="5 6">
    <name type="scientific">Sordaria macrospora</name>
    <dbReference type="NCBI Taxonomy" id="5147"/>
    <lineage>
        <taxon>Eukaryota</taxon>
        <taxon>Fungi</taxon>
        <taxon>Dikarya</taxon>
        <taxon>Ascomycota</taxon>
        <taxon>Pezizomycotina</taxon>
        <taxon>Sordariomycetes</taxon>
        <taxon>Sordariomycetidae</taxon>
        <taxon>Sordariales</taxon>
        <taxon>Sordariaceae</taxon>
        <taxon>Sordaria</taxon>
    </lineage>
</organism>
<keyword evidence="2" id="KW-0677">Repeat</keyword>
<feature type="region of interest" description="Disordered" evidence="3">
    <location>
        <begin position="529"/>
        <end position="553"/>
    </location>
</feature>